<dbReference type="PANTHER" id="PTHR38846:SF1">
    <property type="entry name" value="C3H1-TYPE DOMAIN-CONTAINING PROTEIN"/>
    <property type="match status" value="1"/>
</dbReference>
<dbReference type="Proteomes" id="UP000629468">
    <property type="component" value="Unassembled WGS sequence"/>
</dbReference>
<name>A0A8H7F0E9_AGABI</name>
<feature type="region of interest" description="Disordered" evidence="1">
    <location>
        <begin position="229"/>
        <end position="269"/>
    </location>
</feature>
<dbReference type="PANTHER" id="PTHR38846">
    <property type="entry name" value="C3H1-TYPE DOMAIN-CONTAINING PROTEIN"/>
    <property type="match status" value="1"/>
</dbReference>
<reference evidence="2 3" key="1">
    <citation type="journal article" name="Sci. Rep.">
        <title>Telomere-to-telomere assembled and centromere annotated genomes of the two main subspecies of the button mushroom Agaricus bisporus reveal especially polymorphic chromosome ends.</title>
        <authorList>
            <person name="Sonnenberg A.S.M."/>
            <person name="Sedaghat-Telgerd N."/>
            <person name="Lavrijssen B."/>
            <person name="Ohm R.A."/>
            <person name="Hendrickx P.M."/>
            <person name="Scholtmeijer K."/>
            <person name="Baars J.J.P."/>
            <person name="van Peer A."/>
        </authorList>
    </citation>
    <scope>NUCLEOTIDE SEQUENCE [LARGE SCALE GENOMIC DNA]</scope>
    <source>
        <strain evidence="2 3">H119_p4</strain>
    </source>
</reference>
<dbReference type="EMBL" id="JABXXO010000009">
    <property type="protein sequence ID" value="KAF7770925.1"/>
    <property type="molecule type" value="Genomic_DNA"/>
</dbReference>
<evidence type="ECO:0000313" key="2">
    <source>
        <dbReference type="EMBL" id="KAF7770925.1"/>
    </source>
</evidence>
<organism evidence="2 3">
    <name type="scientific">Agaricus bisporus var. burnettii</name>
    <dbReference type="NCBI Taxonomy" id="192524"/>
    <lineage>
        <taxon>Eukaryota</taxon>
        <taxon>Fungi</taxon>
        <taxon>Dikarya</taxon>
        <taxon>Basidiomycota</taxon>
        <taxon>Agaricomycotina</taxon>
        <taxon>Agaricomycetes</taxon>
        <taxon>Agaricomycetidae</taxon>
        <taxon>Agaricales</taxon>
        <taxon>Agaricineae</taxon>
        <taxon>Agaricaceae</taxon>
        <taxon>Agaricus</taxon>
    </lineage>
</organism>
<evidence type="ECO:0000313" key="3">
    <source>
        <dbReference type="Proteomes" id="UP000629468"/>
    </source>
</evidence>
<dbReference type="AlphaFoldDB" id="A0A8H7F0E9"/>
<gene>
    <name evidence="2" type="ORF">Agabi119p4_6899</name>
</gene>
<sequence>MIRHQKINNLALTMSSNFADADTRRCVGATLLPLLSSLPSNLLRNCNFFAKIALKFRLIVACHDELEPMDQFFSQYSWFDYNAPLPASQQFKRLREEAGWNRGDAEGTQAWEGYRTALVRQFNSTYSSDLDDLEAWHALIRHIGVVELPDTAEECQTLVEGKYINLVDLVDARNDPTIVIEHFANEIELSEYTRANDKIFPRGHIEAGSLLTFLLRRIFRPRNPEGGRLKCEKGKVRNRKRGKKTARQDLLGKAPGSLKLNSRKPATDD</sequence>
<evidence type="ECO:0000256" key="1">
    <source>
        <dbReference type="SAM" id="MobiDB-lite"/>
    </source>
</evidence>
<comment type="caution">
    <text evidence="2">The sequence shown here is derived from an EMBL/GenBank/DDBJ whole genome shotgun (WGS) entry which is preliminary data.</text>
</comment>
<accession>A0A8H7F0E9</accession>
<protein>
    <submittedName>
        <fullName evidence="2">Uncharacterized protein</fullName>
    </submittedName>
</protein>
<feature type="compositionally biased region" description="Basic residues" evidence="1">
    <location>
        <begin position="236"/>
        <end position="245"/>
    </location>
</feature>
<proteinExistence type="predicted"/>